<evidence type="ECO:0000256" key="1">
    <source>
        <dbReference type="SAM" id="MobiDB-lite"/>
    </source>
</evidence>
<feature type="region of interest" description="Disordered" evidence="1">
    <location>
        <begin position="20"/>
        <end position="72"/>
    </location>
</feature>
<dbReference type="KEGG" id="halu:HUG12_06405"/>
<dbReference type="InterPro" id="IPR006311">
    <property type="entry name" value="TAT_signal"/>
</dbReference>
<reference evidence="2 3" key="1">
    <citation type="submission" date="2020-06" db="EMBL/GenBank/DDBJ databases">
        <title>NJ-3-1, isolated from saline soil.</title>
        <authorList>
            <person name="Cui H.L."/>
            <person name="Shi X."/>
        </authorList>
    </citation>
    <scope>NUCLEOTIDE SEQUENCE [LARGE SCALE GENOMIC DNA]</scope>
    <source>
        <strain evidence="2 3">NJ-3-1</strain>
    </source>
</reference>
<dbReference type="AlphaFoldDB" id="A0A7D5QJF3"/>
<name>A0A7D5QJF3_9EURY</name>
<dbReference type="OrthoDB" id="242771at2157"/>
<dbReference type="GeneID" id="56037074"/>
<gene>
    <name evidence="2" type="ORF">HUG12_06405</name>
</gene>
<keyword evidence="3" id="KW-1185">Reference proteome</keyword>
<protein>
    <submittedName>
        <fullName evidence="2">Uncharacterized protein</fullName>
    </submittedName>
</protein>
<accession>A0A7D5QJF3</accession>
<evidence type="ECO:0000313" key="2">
    <source>
        <dbReference type="EMBL" id="QLG61385.1"/>
    </source>
</evidence>
<feature type="compositionally biased region" description="Basic and acidic residues" evidence="1">
    <location>
        <begin position="38"/>
        <end position="52"/>
    </location>
</feature>
<dbReference type="Proteomes" id="UP000509626">
    <property type="component" value="Chromosome"/>
</dbReference>
<dbReference type="PROSITE" id="PS51257">
    <property type="entry name" value="PROKAR_LIPOPROTEIN"/>
    <property type="match status" value="1"/>
</dbReference>
<dbReference type="EMBL" id="CP058579">
    <property type="protein sequence ID" value="QLG61385.1"/>
    <property type="molecule type" value="Genomic_DNA"/>
</dbReference>
<proteinExistence type="predicted"/>
<sequence length="203" mass="21663">MSPTRRTLLRAALPLAAGLAGCSGAGSPDGPTTARPSGTERDPEVSKPRNLDGESVIESMGEDDGPAGNRELITDADSADSIEFAPGVPDEQVESTRAFLAATDFSAETVYHARATIESCYRFRIRSVTWEPGRVEYEYCRELRPATVRCESGTREAVGLFLRIPAVLEAEIRSAGAGGRSPCRDSAVDWGTIDATATEAPDR</sequence>
<evidence type="ECO:0000313" key="3">
    <source>
        <dbReference type="Proteomes" id="UP000509626"/>
    </source>
</evidence>
<dbReference type="PROSITE" id="PS51318">
    <property type="entry name" value="TAT"/>
    <property type="match status" value="1"/>
</dbReference>
<dbReference type="RefSeq" id="WP_179267970.1">
    <property type="nucleotide sequence ID" value="NZ_CP058579.1"/>
</dbReference>
<organism evidence="2 3">
    <name type="scientific">Halorarum salinum</name>
    <dbReference type="NCBI Taxonomy" id="2743089"/>
    <lineage>
        <taxon>Archaea</taxon>
        <taxon>Methanobacteriati</taxon>
        <taxon>Methanobacteriota</taxon>
        <taxon>Stenosarchaea group</taxon>
        <taxon>Halobacteria</taxon>
        <taxon>Halobacteriales</taxon>
        <taxon>Haloferacaceae</taxon>
        <taxon>Halorarum</taxon>
    </lineage>
</organism>